<name>A0A3S9QFV5_MORCA</name>
<dbReference type="AlphaFoldDB" id="A0A3S9QFV5"/>
<reference evidence="3 4" key="1">
    <citation type="submission" date="2018-12" db="EMBL/GenBank/DDBJ databases">
        <title>Persistence of Moraxella catarrhalis in Chronic Obstructive Pulmonary Disease and Regulation of the Hag/MID Adhesin.</title>
        <authorList>
            <person name="Murphy T."/>
            <person name="Zhao X."/>
            <person name="Vyas G."/>
            <person name="Aluvathingal J."/>
            <person name="Nadendla S."/>
            <person name="Tallon L."/>
            <person name="Tettelin H."/>
        </authorList>
    </citation>
    <scope>NUCLEOTIDE SEQUENCE [LARGE SCALE GENOMIC DNA]</scope>
    <source>
        <strain evidence="2 3">173P27B1</strain>
        <strain evidence="1 4">46P58B1</strain>
    </source>
</reference>
<proteinExistence type="predicted"/>
<dbReference type="EMBL" id="CP034662">
    <property type="protein sequence ID" value="AZQ93621.1"/>
    <property type="molecule type" value="Genomic_DNA"/>
</dbReference>
<organism evidence="1 4">
    <name type="scientific">Moraxella catarrhalis</name>
    <name type="common">Branhamella catarrhalis</name>
    <dbReference type="NCBI Taxonomy" id="480"/>
    <lineage>
        <taxon>Bacteria</taxon>
        <taxon>Pseudomonadati</taxon>
        <taxon>Pseudomonadota</taxon>
        <taxon>Gammaproteobacteria</taxon>
        <taxon>Moraxellales</taxon>
        <taxon>Moraxellaceae</taxon>
        <taxon>Moraxella</taxon>
    </lineage>
</organism>
<sequence>MSIIKNIDHDNIAKPTNNFKSSQNFYEILRDLMPPINKISQA</sequence>
<dbReference type="EMBL" id="RYER01000003">
    <property type="protein sequence ID" value="RUO17615.1"/>
    <property type="molecule type" value="Genomic_DNA"/>
</dbReference>
<gene>
    <name evidence="1" type="ORF">EJK53_0948</name>
    <name evidence="2" type="ORF">EJK54_1130</name>
</gene>
<dbReference type="Proteomes" id="UP000268436">
    <property type="component" value="Unassembled WGS sequence"/>
</dbReference>
<evidence type="ECO:0000313" key="2">
    <source>
        <dbReference type="EMBL" id="RUO17615.1"/>
    </source>
</evidence>
<dbReference type="Proteomes" id="UP000280228">
    <property type="component" value="Chromosome"/>
</dbReference>
<keyword evidence="3" id="KW-1185">Reference proteome</keyword>
<evidence type="ECO:0000313" key="3">
    <source>
        <dbReference type="Proteomes" id="UP000268436"/>
    </source>
</evidence>
<evidence type="ECO:0000313" key="1">
    <source>
        <dbReference type="EMBL" id="AZQ93621.1"/>
    </source>
</evidence>
<accession>A0A3S9QFV5</accession>
<protein>
    <submittedName>
        <fullName evidence="1">Uncharacterized protein</fullName>
    </submittedName>
</protein>
<evidence type="ECO:0000313" key="4">
    <source>
        <dbReference type="Proteomes" id="UP000280228"/>
    </source>
</evidence>